<feature type="compositionally biased region" description="Low complexity" evidence="1">
    <location>
        <begin position="141"/>
        <end position="153"/>
    </location>
</feature>
<name>A0A239NC66_9ACTN</name>
<reference evidence="2 3" key="1">
    <citation type="submission" date="2017-06" db="EMBL/GenBank/DDBJ databases">
        <authorList>
            <person name="Kim H.J."/>
            <person name="Triplett B.A."/>
        </authorList>
    </citation>
    <scope>NUCLEOTIDE SEQUENCE [LARGE SCALE GENOMIC DNA]</scope>
    <source>
        <strain evidence="2 3">CGMCC 4.1858</strain>
    </source>
</reference>
<feature type="compositionally biased region" description="Basic residues" evidence="1">
    <location>
        <begin position="194"/>
        <end position="204"/>
    </location>
</feature>
<feature type="compositionally biased region" description="Low complexity" evidence="1">
    <location>
        <begin position="209"/>
        <end position="232"/>
    </location>
</feature>
<dbReference type="AlphaFoldDB" id="A0A239NC66"/>
<feature type="compositionally biased region" description="Basic and acidic residues" evidence="1">
    <location>
        <begin position="37"/>
        <end position="59"/>
    </location>
</feature>
<feature type="region of interest" description="Disordered" evidence="1">
    <location>
        <begin position="1"/>
        <end position="307"/>
    </location>
</feature>
<evidence type="ECO:0000313" key="3">
    <source>
        <dbReference type="Proteomes" id="UP000198280"/>
    </source>
</evidence>
<proteinExistence type="predicted"/>
<dbReference type="Proteomes" id="UP000198280">
    <property type="component" value="Unassembled WGS sequence"/>
</dbReference>
<sequence>MSARHGDRDETACGDGNRTSQRSLTPDGGRHGPGLDMADRHVQGDPHGLDALGRLREEVAALQGGHGARGELSGVRVDRTPESFIRSTPARSSPSQVPKYRASTLRASSSWSAKSLATEQSGQPAAPFRRLLFSICTSRQRSSPRGESSRCSSWGTAPRMSWPSGPGPSASGRPAPTHRCGRHLGGRGDGLRTSRPRRHPRRPRPPSGAPRVPRPAAGPSSSICCSSYAGSANRSTRWRPAIGPGHRAPHRGGAASAFQALPADRSGVSCTARTAGSTTARHSPEPKPPHGPPGGRYGPANCSNPIC</sequence>
<gene>
    <name evidence="2" type="ORF">SAMN05216252_13414</name>
</gene>
<feature type="compositionally biased region" description="Basic and acidic residues" evidence="1">
    <location>
        <begin position="1"/>
        <end position="11"/>
    </location>
</feature>
<feature type="compositionally biased region" description="Polar residues" evidence="1">
    <location>
        <begin position="85"/>
        <end position="96"/>
    </location>
</feature>
<feature type="compositionally biased region" description="Polar residues" evidence="1">
    <location>
        <begin position="105"/>
        <end position="123"/>
    </location>
</feature>
<organism evidence="2 3">
    <name type="scientific">Actinacidiphila glaucinigra</name>
    <dbReference type="NCBI Taxonomy" id="235986"/>
    <lineage>
        <taxon>Bacteria</taxon>
        <taxon>Bacillati</taxon>
        <taxon>Actinomycetota</taxon>
        <taxon>Actinomycetes</taxon>
        <taxon>Kitasatosporales</taxon>
        <taxon>Streptomycetaceae</taxon>
        <taxon>Actinacidiphila</taxon>
    </lineage>
</organism>
<keyword evidence="3" id="KW-1185">Reference proteome</keyword>
<protein>
    <submittedName>
        <fullName evidence="2">Uncharacterized protein</fullName>
    </submittedName>
</protein>
<evidence type="ECO:0000256" key="1">
    <source>
        <dbReference type="SAM" id="MobiDB-lite"/>
    </source>
</evidence>
<accession>A0A239NC66</accession>
<evidence type="ECO:0000313" key="2">
    <source>
        <dbReference type="EMBL" id="SNT52506.1"/>
    </source>
</evidence>
<feature type="compositionally biased region" description="Low complexity" evidence="1">
    <location>
        <begin position="163"/>
        <end position="175"/>
    </location>
</feature>
<dbReference type="EMBL" id="FZOF01000034">
    <property type="protein sequence ID" value="SNT52506.1"/>
    <property type="molecule type" value="Genomic_DNA"/>
</dbReference>
<feature type="compositionally biased region" description="Polar residues" evidence="1">
    <location>
        <begin position="268"/>
        <end position="281"/>
    </location>
</feature>